<reference evidence="2 3" key="1">
    <citation type="journal article" date="2020" name="Nat. Commun.">
        <title>The structures of two archaeal type IV pili illuminate evolutionary relationships.</title>
        <authorList>
            <person name="Wang F."/>
            <person name="Baquero D.P."/>
            <person name="Su Z."/>
            <person name="Beltran L.C."/>
            <person name="Prangishvili D."/>
            <person name="Krupovic M."/>
            <person name="Egelman E.H."/>
        </authorList>
    </citation>
    <scope>NUCLEOTIDE SEQUENCE [LARGE SCALE GENOMIC DNA]</scope>
    <source>
        <strain evidence="2 3">2GA</strain>
    </source>
</reference>
<dbReference type="EMBL" id="JAAVJF010000002">
    <property type="protein sequence ID" value="NYR15557.1"/>
    <property type="molecule type" value="Genomic_DNA"/>
</dbReference>
<keyword evidence="1" id="KW-0175">Coiled coil</keyword>
<proteinExistence type="predicted"/>
<name>A0A7L4PAT6_9CREN</name>
<evidence type="ECO:0000256" key="1">
    <source>
        <dbReference type="SAM" id="Coils"/>
    </source>
</evidence>
<comment type="caution">
    <text evidence="2">The sequence shown here is derived from an EMBL/GenBank/DDBJ whole genome shotgun (WGS) entry which is preliminary data.</text>
</comment>
<dbReference type="InterPro" id="IPR012431">
    <property type="entry name" value="PDDEXK_10"/>
</dbReference>
<sequence>MDSIDLKQLEEVVERAVKRAIEEARSGDMRAVADAIKALADYVRTGFQEFNRRFDEVNKRLEAHERLLEELARSVGELKVAMGSLGRRWGRDLERTVLALYKHALEERGIEPGKVERFIYTDVDGRYYRPGARLEIDVYIHDDRTYLIEVKSHAELEDVERLFDKARIVERILNRRADKVLRVAVNIDKDALERAKQLGIDVIYGSVIDPENNTAIITPG</sequence>
<dbReference type="InterPro" id="IPR011856">
    <property type="entry name" value="tRNA_endonuc-like_dom_sf"/>
</dbReference>
<protein>
    <submittedName>
        <fullName evidence="2">DUF3782 domain-containing protein</fullName>
    </submittedName>
</protein>
<organism evidence="2 3">
    <name type="scientific">Pyrobaculum arsenaticum</name>
    <dbReference type="NCBI Taxonomy" id="121277"/>
    <lineage>
        <taxon>Archaea</taxon>
        <taxon>Thermoproteota</taxon>
        <taxon>Thermoprotei</taxon>
        <taxon>Thermoproteales</taxon>
        <taxon>Thermoproteaceae</taxon>
        <taxon>Pyrobaculum</taxon>
    </lineage>
</organism>
<dbReference type="PANTHER" id="PTHR34314:SF6">
    <property type="entry name" value="DUF3782 DOMAIN-CONTAINING PROTEIN"/>
    <property type="match status" value="1"/>
</dbReference>
<keyword evidence="3" id="KW-1185">Reference proteome</keyword>
<dbReference type="InterPro" id="IPR024271">
    <property type="entry name" value="DUF3782"/>
</dbReference>
<dbReference type="Pfam" id="PF07788">
    <property type="entry name" value="PDDEXK_10"/>
    <property type="match status" value="1"/>
</dbReference>
<accession>A0A7L4PAT6</accession>
<dbReference type="RefSeq" id="WP_011900629.1">
    <property type="nucleotide sequence ID" value="NZ_JAAVJF010000002.1"/>
</dbReference>
<dbReference type="Gene3D" id="3.40.1350.10">
    <property type="match status" value="1"/>
</dbReference>
<dbReference type="GeneID" id="5055259"/>
<dbReference type="InterPro" id="IPR011335">
    <property type="entry name" value="Restrct_endonuc-II-like"/>
</dbReference>
<gene>
    <name evidence="2" type="ORF">HC235_06315</name>
</gene>
<dbReference type="GO" id="GO:0003676">
    <property type="term" value="F:nucleic acid binding"/>
    <property type="evidence" value="ECO:0007669"/>
    <property type="project" value="InterPro"/>
</dbReference>
<dbReference type="PANTHER" id="PTHR34314">
    <property type="entry name" value="CRENARCHAEAL PROTEIN, PUTATIVE-RELATED"/>
    <property type="match status" value="1"/>
</dbReference>
<dbReference type="OMA" id="YIERTIM"/>
<dbReference type="AlphaFoldDB" id="A0A7L4PAT6"/>
<dbReference type="Pfam" id="PF12644">
    <property type="entry name" value="DUF3782"/>
    <property type="match status" value="1"/>
</dbReference>
<evidence type="ECO:0000313" key="2">
    <source>
        <dbReference type="EMBL" id="NYR15557.1"/>
    </source>
</evidence>
<feature type="coiled-coil region" evidence="1">
    <location>
        <begin position="47"/>
        <end position="81"/>
    </location>
</feature>
<dbReference type="Proteomes" id="UP000554766">
    <property type="component" value="Unassembled WGS sequence"/>
</dbReference>
<dbReference type="SUPFAM" id="SSF52980">
    <property type="entry name" value="Restriction endonuclease-like"/>
    <property type="match status" value="1"/>
</dbReference>
<evidence type="ECO:0000313" key="3">
    <source>
        <dbReference type="Proteomes" id="UP000554766"/>
    </source>
</evidence>